<keyword evidence="3" id="KW-1185">Reference proteome</keyword>
<dbReference type="Proteomes" id="UP000053424">
    <property type="component" value="Unassembled WGS sequence"/>
</dbReference>
<name>A0A0C3D0G5_HEBCY</name>
<feature type="region of interest" description="Disordered" evidence="1">
    <location>
        <begin position="1"/>
        <end position="20"/>
    </location>
</feature>
<reference evidence="2 3" key="1">
    <citation type="submission" date="2014-04" db="EMBL/GenBank/DDBJ databases">
        <authorList>
            <consortium name="DOE Joint Genome Institute"/>
            <person name="Kuo A."/>
            <person name="Gay G."/>
            <person name="Dore J."/>
            <person name="Kohler A."/>
            <person name="Nagy L.G."/>
            <person name="Floudas D."/>
            <person name="Copeland A."/>
            <person name="Barry K.W."/>
            <person name="Cichocki N."/>
            <person name="Veneault-Fourrey C."/>
            <person name="LaButti K."/>
            <person name="Lindquist E.A."/>
            <person name="Lipzen A."/>
            <person name="Lundell T."/>
            <person name="Morin E."/>
            <person name="Murat C."/>
            <person name="Sun H."/>
            <person name="Tunlid A."/>
            <person name="Henrissat B."/>
            <person name="Grigoriev I.V."/>
            <person name="Hibbett D.S."/>
            <person name="Martin F."/>
            <person name="Nordberg H.P."/>
            <person name="Cantor M.N."/>
            <person name="Hua S.X."/>
        </authorList>
    </citation>
    <scope>NUCLEOTIDE SEQUENCE [LARGE SCALE GENOMIC DNA]</scope>
    <source>
        <strain evidence="3">h7</strain>
    </source>
</reference>
<proteinExistence type="predicted"/>
<evidence type="ECO:0000313" key="2">
    <source>
        <dbReference type="EMBL" id="KIM49909.1"/>
    </source>
</evidence>
<evidence type="ECO:0000313" key="3">
    <source>
        <dbReference type="Proteomes" id="UP000053424"/>
    </source>
</evidence>
<sequence length="197" mass="21222">MGDTSTSANNNRTSHTRSSVNAINAQSTSFGFRARDLIINGGTYIATTKLAPSGRHHPYQAPTLALSPHHLPIHDTTVSRNGRTRANQRNRAAANTASFSASPDYNDTTAPNMFTGGNPFDHFPGFFKHAKDVHVSGPITFSITEDRTEMRVFDAEATNNFLRNRSGSGNVGGAEVVIASDSNHFVAIIGRGPVLER</sequence>
<dbReference type="EMBL" id="KN831768">
    <property type="protein sequence ID" value="KIM49909.1"/>
    <property type="molecule type" value="Genomic_DNA"/>
</dbReference>
<dbReference type="AlphaFoldDB" id="A0A0C3D0G5"/>
<protein>
    <submittedName>
        <fullName evidence="2">Uncharacterized protein</fullName>
    </submittedName>
</protein>
<organism evidence="2 3">
    <name type="scientific">Hebeloma cylindrosporum</name>
    <dbReference type="NCBI Taxonomy" id="76867"/>
    <lineage>
        <taxon>Eukaryota</taxon>
        <taxon>Fungi</taxon>
        <taxon>Dikarya</taxon>
        <taxon>Basidiomycota</taxon>
        <taxon>Agaricomycotina</taxon>
        <taxon>Agaricomycetes</taxon>
        <taxon>Agaricomycetidae</taxon>
        <taxon>Agaricales</taxon>
        <taxon>Agaricineae</taxon>
        <taxon>Hymenogastraceae</taxon>
        <taxon>Hebeloma</taxon>
    </lineage>
</organism>
<reference evidence="3" key="2">
    <citation type="submission" date="2015-01" db="EMBL/GenBank/DDBJ databases">
        <title>Evolutionary Origins and Diversification of the Mycorrhizal Mutualists.</title>
        <authorList>
            <consortium name="DOE Joint Genome Institute"/>
            <consortium name="Mycorrhizal Genomics Consortium"/>
            <person name="Kohler A."/>
            <person name="Kuo A."/>
            <person name="Nagy L.G."/>
            <person name="Floudas D."/>
            <person name="Copeland A."/>
            <person name="Barry K.W."/>
            <person name="Cichocki N."/>
            <person name="Veneault-Fourrey C."/>
            <person name="LaButti K."/>
            <person name="Lindquist E.A."/>
            <person name="Lipzen A."/>
            <person name="Lundell T."/>
            <person name="Morin E."/>
            <person name="Murat C."/>
            <person name="Riley R."/>
            <person name="Ohm R."/>
            <person name="Sun H."/>
            <person name="Tunlid A."/>
            <person name="Henrissat B."/>
            <person name="Grigoriev I.V."/>
            <person name="Hibbett D.S."/>
            <person name="Martin F."/>
        </authorList>
    </citation>
    <scope>NUCLEOTIDE SEQUENCE [LARGE SCALE GENOMIC DNA]</scope>
    <source>
        <strain evidence="3">h7</strain>
    </source>
</reference>
<gene>
    <name evidence="2" type="ORF">M413DRAFT_22018</name>
</gene>
<dbReference type="HOGENOM" id="CLU_1384315_0_0_1"/>
<evidence type="ECO:0000256" key="1">
    <source>
        <dbReference type="SAM" id="MobiDB-lite"/>
    </source>
</evidence>
<accession>A0A0C3D0G5</accession>